<dbReference type="STRING" id="1838280.A6M21_06745"/>
<organism evidence="1 2">
    <name type="scientific">Desulfotomaculum copahuensis</name>
    <dbReference type="NCBI Taxonomy" id="1838280"/>
    <lineage>
        <taxon>Bacteria</taxon>
        <taxon>Bacillati</taxon>
        <taxon>Bacillota</taxon>
        <taxon>Clostridia</taxon>
        <taxon>Eubacteriales</taxon>
        <taxon>Desulfotomaculaceae</taxon>
        <taxon>Desulfotomaculum</taxon>
    </lineage>
</organism>
<dbReference type="AlphaFoldDB" id="A0A1B7LGK6"/>
<protein>
    <submittedName>
        <fullName evidence="1">Uncharacterized protein</fullName>
    </submittedName>
</protein>
<accession>A0A1B7LGK6</accession>
<evidence type="ECO:0000313" key="1">
    <source>
        <dbReference type="EMBL" id="OAT85235.1"/>
    </source>
</evidence>
<dbReference type="Proteomes" id="UP000078532">
    <property type="component" value="Unassembled WGS sequence"/>
</dbReference>
<gene>
    <name evidence="1" type="ORF">A6M21_06745</name>
</gene>
<evidence type="ECO:0000313" key="2">
    <source>
        <dbReference type="Proteomes" id="UP000078532"/>
    </source>
</evidence>
<keyword evidence="2" id="KW-1185">Reference proteome</keyword>
<name>A0A1B7LGK6_9FIRM</name>
<dbReference type="OrthoDB" id="9783544at2"/>
<comment type="caution">
    <text evidence="1">The sequence shown here is derived from an EMBL/GenBank/DDBJ whole genome shotgun (WGS) entry which is preliminary data.</text>
</comment>
<proteinExistence type="predicted"/>
<dbReference type="EMBL" id="LYVF01000069">
    <property type="protein sequence ID" value="OAT85235.1"/>
    <property type="molecule type" value="Genomic_DNA"/>
</dbReference>
<sequence>MKKLTVGIMGTAKNTGKTTSTIALLNYFCDRAVSVGLTSIGFDGERLDNVTGLPKPRLFVRRNVLAATAETCLAAGSAGIRVIERLGVGTPLGEVICGRVEREGLLVLAGPNQSKYLRPVIDFLHRQGAALVMVDGALNRIVPVVETDGLILATGASYKQNIAEIARDAGHISAICNRPGQIPLPAGIAAAGRTVLWDRPGHVLADTVGSLFQAEDLRPLMNRARSAGGFFCPGVVSPGCLKEMLQMPFPRKSTFIFADPVKLIVGGDPAAAAHFITAVNGRGGTVGYLRPLPLLAVTVNPFYPRYRYETRDYQPAYVDGEELLHRVSSLVDVPVCDVVAQGGEKLSRLVEAMMQKD</sequence>
<dbReference type="RefSeq" id="WP_066666975.1">
    <property type="nucleotide sequence ID" value="NZ_LYVF01000069.1"/>
</dbReference>
<reference evidence="1 2" key="1">
    <citation type="submission" date="2016-04" db="EMBL/GenBank/DDBJ databases">
        <authorList>
            <person name="Evans L.H."/>
            <person name="Alamgir A."/>
            <person name="Owens N."/>
            <person name="Weber N.D."/>
            <person name="Virtaneva K."/>
            <person name="Barbian K."/>
            <person name="Babar A."/>
            <person name="Rosenke K."/>
        </authorList>
    </citation>
    <scope>NUCLEOTIDE SEQUENCE [LARGE SCALE GENOMIC DNA]</scope>
    <source>
        <strain evidence="1 2">LMa1</strain>
    </source>
</reference>